<feature type="signal peptide" evidence="4">
    <location>
        <begin position="1"/>
        <end position="29"/>
    </location>
</feature>
<reference evidence="7" key="1">
    <citation type="journal article" date="2019" name="Int. J. Syst. Evol. Microbiol.">
        <title>The Global Catalogue of Microorganisms (GCM) 10K type strain sequencing project: providing services to taxonomists for standard genome sequencing and annotation.</title>
        <authorList>
            <consortium name="The Broad Institute Genomics Platform"/>
            <consortium name="The Broad Institute Genome Sequencing Center for Infectious Disease"/>
            <person name="Wu L."/>
            <person name="Ma J."/>
        </authorList>
    </citation>
    <scope>NUCLEOTIDE SEQUENCE [LARGE SCALE GENOMIC DNA]</scope>
    <source>
        <strain evidence="7">KCTC 42501</strain>
    </source>
</reference>
<dbReference type="InterPro" id="IPR002035">
    <property type="entry name" value="VWF_A"/>
</dbReference>
<dbReference type="SMART" id="SM00327">
    <property type="entry name" value="VWA"/>
    <property type="match status" value="1"/>
</dbReference>
<dbReference type="CDD" id="cd00198">
    <property type="entry name" value="vWFA"/>
    <property type="match status" value="1"/>
</dbReference>
<feature type="chain" id="PRO_5047224505" evidence="4">
    <location>
        <begin position="30"/>
        <end position="475"/>
    </location>
</feature>
<dbReference type="PROSITE" id="PS50234">
    <property type="entry name" value="VWFA"/>
    <property type="match status" value="1"/>
</dbReference>
<dbReference type="InterPro" id="IPR056861">
    <property type="entry name" value="HMCN1-like_VWA"/>
</dbReference>
<evidence type="ECO:0000256" key="3">
    <source>
        <dbReference type="ARBA" id="ARBA00022729"/>
    </source>
</evidence>
<dbReference type="RefSeq" id="WP_382174083.1">
    <property type="nucleotide sequence ID" value="NZ_JBHRXX010000005.1"/>
</dbReference>
<name>A0ABV7W457_9BURK</name>
<keyword evidence="2" id="KW-0964">Secreted</keyword>
<comment type="subcellular location">
    <subcellularLocation>
        <location evidence="1">Secreted</location>
    </subcellularLocation>
</comment>
<dbReference type="PANTHER" id="PTHR47763">
    <property type="entry name" value="ALPHA-PROTEIN KINASE VWKA"/>
    <property type="match status" value="1"/>
</dbReference>
<dbReference type="Pfam" id="PF25106">
    <property type="entry name" value="VWA_4"/>
    <property type="match status" value="1"/>
</dbReference>
<keyword evidence="3 4" id="KW-0732">Signal</keyword>
<organism evidence="6 7">
    <name type="scientific">Hydrogenophaga luteola</name>
    <dbReference type="NCBI Taxonomy" id="1591122"/>
    <lineage>
        <taxon>Bacteria</taxon>
        <taxon>Pseudomonadati</taxon>
        <taxon>Pseudomonadota</taxon>
        <taxon>Betaproteobacteria</taxon>
        <taxon>Burkholderiales</taxon>
        <taxon>Comamonadaceae</taxon>
        <taxon>Hydrogenophaga</taxon>
    </lineage>
</organism>
<evidence type="ECO:0000313" key="6">
    <source>
        <dbReference type="EMBL" id="MFC3684295.1"/>
    </source>
</evidence>
<evidence type="ECO:0000256" key="2">
    <source>
        <dbReference type="ARBA" id="ARBA00022525"/>
    </source>
</evidence>
<evidence type="ECO:0000256" key="4">
    <source>
        <dbReference type="SAM" id="SignalP"/>
    </source>
</evidence>
<feature type="domain" description="VWFA" evidence="5">
    <location>
        <begin position="259"/>
        <end position="458"/>
    </location>
</feature>
<gene>
    <name evidence="6" type="ORF">ACFOPI_11880</name>
</gene>
<dbReference type="Gene3D" id="3.40.50.410">
    <property type="entry name" value="von Willebrand factor, type A domain"/>
    <property type="match status" value="1"/>
</dbReference>
<dbReference type="Proteomes" id="UP001595729">
    <property type="component" value="Unassembled WGS sequence"/>
</dbReference>
<comment type="caution">
    <text evidence="6">The sequence shown here is derived from an EMBL/GenBank/DDBJ whole genome shotgun (WGS) entry which is preliminary data.</text>
</comment>
<keyword evidence="7" id="KW-1185">Reference proteome</keyword>
<dbReference type="InterPro" id="IPR036465">
    <property type="entry name" value="vWFA_dom_sf"/>
</dbReference>
<accession>A0ABV7W457</accession>
<dbReference type="SUPFAM" id="SSF53300">
    <property type="entry name" value="vWA-like"/>
    <property type="match status" value="1"/>
</dbReference>
<dbReference type="EMBL" id="JBHRXX010000005">
    <property type="protein sequence ID" value="MFC3684295.1"/>
    <property type="molecule type" value="Genomic_DNA"/>
</dbReference>
<evidence type="ECO:0000259" key="5">
    <source>
        <dbReference type="PROSITE" id="PS50234"/>
    </source>
</evidence>
<evidence type="ECO:0000256" key="1">
    <source>
        <dbReference type="ARBA" id="ARBA00004613"/>
    </source>
</evidence>
<evidence type="ECO:0000313" key="7">
    <source>
        <dbReference type="Proteomes" id="UP001595729"/>
    </source>
</evidence>
<dbReference type="PANTHER" id="PTHR47763:SF1">
    <property type="entry name" value="DUF659 DOMAIN-CONTAINING PROTEIN"/>
    <property type="match status" value="1"/>
</dbReference>
<proteinExistence type="predicted"/>
<protein>
    <submittedName>
        <fullName evidence="6">VWA domain-containing protein</fullName>
    </submittedName>
</protein>
<dbReference type="InterPro" id="IPR052969">
    <property type="entry name" value="Thr-specific_kinase-like"/>
</dbReference>
<sequence>MPLSNPRLSRLLTALLASQWLLSGAPVTAAQPTPAVAPAASVAAQPDFTPPSANHCRRPIRTHEVPGRPKVAEPAVSIGKALPRSRAPGVSRDAAAKAASPAAALAMEAAPEAMAVAPAPAPAIGGNHGARPVVTAGMVDDNADFAEYLAFRARTPVPHQARDISERHLLTVRDRTGRGVPDAQVLVRSPNGASMRARTDSAGRVWLHPRSFDAGASKLYEVTASHGDQTAQGLMRRGQKDALELQLDGAVAPQRARLDLVFLIDATGSMADEIQKLKSSLHSIAADAARLPSRPDLCFGLVAYRDTTDPFVLRSHDFTDDLGAFQKVLNQLQADGGGDTPEAMSEALHETVHRLSWRGDGATRMVVLLADAPPQLGPDRPRYDAAMQVALGKGIKVFSVGASGLDPQGEFIQRQIAQYTGGRFVFLTYDRADDPASGPGRETVHDVKNYSVATLDQLIGRLIREELAPLSRKGA</sequence>